<sequence>MFGNHLRHLRNQLGLTQQEVAGMAGIQAQYLSRIENNRDQPPSEEILIRLAHVLKVDAYRLIADAGKIPGDFQRLILSDSEVFEYLSRKVRERQQVRDR</sequence>
<dbReference type="PANTHER" id="PTHR46797:SF1">
    <property type="entry name" value="METHYLPHOSPHONATE SYNTHASE"/>
    <property type="match status" value="1"/>
</dbReference>
<dbReference type="GO" id="GO:0005829">
    <property type="term" value="C:cytosol"/>
    <property type="evidence" value="ECO:0007669"/>
    <property type="project" value="TreeGrafter"/>
</dbReference>
<gene>
    <name evidence="3" type="ORF">CHH67_21020</name>
</gene>
<dbReference type="Pfam" id="PF01381">
    <property type="entry name" value="HTH_3"/>
    <property type="match status" value="1"/>
</dbReference>
<dbReference type="AlphaFoldDB" id="A0A268EIX4"/>
<feature type="domain" description="HTH cro/C1-type" evidence="2">
    <location>
        <begin position="6"/>
        <end position="61"/>
    </location>
</feature>
<dbReference type="GO" id="GO:0003677">
    <property type="term" value="F:DNA binding"/>
    <property type="evidence" value="ECO:0007669"/>
    <property type="project" value="UniProtKB-KW"/>
</dbReference>
<reference evidence="3 4" key="1">
    <citation type="submission" date="2017-07" db="EMBL/GenBank/DDBJ databases">
        <title>Isolation and whole genome analysis of endospore-forming bacteria from heroin.</title>
        <authorList>
            <person name="Kalinowski J."/>
            <person name="Ahrens B."/>
            <person name="Al-Dilaimi A."/>
            <person name="Winkler A."/>
            <person name="Wibberg D."/>
            <person name="Schleenbecker U."/>
            <person name="Ruckert C."/>
            <person name="Wolfel R."/>
            <person name="Grass G."/>
        </authorList>
    </citation>
    <scope>NUCLEOTIDE SEQUENCE [LARGE SCALE GENOMIC DNA]</scope>
    <source>
        <strain evidence="3 4">7537-G1</strain>
    </source>
</reference>
<evidence type="ECO:0000256" key="1">
    <source>
        <dbReference type="ARBA" id="ARBA00023125"/>
    </source>
</evidence>
<name>A0A268EIX4_9BACL</name>
<keyword evidence="1" id="KW-0238">DNA-binding</keyword>
<dbReference type="SMART" id="SM00530">
    <property type="entry name" value="HTH_XRE"/>
    <property type="match status" value="1"/>
</dbReference>
<dbReference type="SUPFAM" id="SSF47413">
    <property type="entry name" value="lambda repressor-like DNA-binding domains"/>
    <property type="match status" value="1"/>
</dbReference>
<dbReference type="InterPro" id="IPR010982">
    <property type="entry name" value="Lambda_DNA-bd_dom_sf"/>
</dbReference>
<dbReference type="InterPro" id="IPR050807">
    <property type="entry name" value="TransReg_Diox_bact_type"/>
</dbReference>
<proteinExistence type="predicted"/>
<evidence type="ECO:0000313" key="4">
    <source>
        <dbReference type="Proteomes" id="UP000215596"/>
    </source>
</evidence>
<dbReference type="GO" id="GO:0003700">
    <property type="term" value="F:DNA-binding transcription factor activity"/>
    <property type="evidence" value="ECO:0007669"/>
    <property type="project" value="TreeGrafter"/>
</dbReference>
<evidence type="ECO:0000259" key="2">
    <source>
        <dbReference type="PROSITE" id="PS50943"/>
    </source>
</evidence>
<dbReference type="PROSITE" id="PS50943">
    <property type="entry name" value="HTH_CROC1"/>
    <property type="match status" value="1"/>
</dbReference>
<dbReference type="CDD" id="cd00093">
    <property type="entry name" value="HTH_XRE"/>
    <property type="match status" value="1"/>
</dbReference>
<organism evidence="3 4">
    <name type="scientific">Paenibacillus campinasensis</name>
    <dbReference type="NCBI Taxonomy" id="66347"/>
    <lineage>
        <taxon>Bacteria</taxon>
        <taxon>Bacillati</taxon>
        <taxon>Bacillota</taxon>
        <taxon>Bacilli</taxon>
        <taxon>Bacillales</taxon>
        <taxon>Paenibacillaceae</taxon>
        <taxon>Paenibacillus</taxon>
    </lineage>
</organism>
<dbReference type="EMBL" id="NPBY01000073">
    <property type="protein sequence ID" value="PAD73063.1"/>
    <property type="molecule type" value="Genomic_DNA"/>
</dbReference>
<dbReference type="PANTHER" id="PTHR46797">
    <property type="entry name" value="HTH-TYPE TRANSCRIPTIONAL REGULATOR"/>
    <property type="match status" value="1"/>
</dbReference>
<dbReference type="RefSeq" id="WP_095267342.1">
    <property type="nucleotide sequence ID" value="NZ_NPBY01000073.1"/>
</dbReference>
<protein>
    <recommendedName>
        <fullName evidence="2">HTH cro/C1-type domain-containing protein</fullName>
    </recommendedName>
</protein>
<accession>A0A268EIX4</accession>
<evidence type="ECO:0000313" key="3">
    <source>
        <dbReference type="EMBL" id="PAD73063.1"/>
    </source>
</evidence>
<dbReference type="InterPro" id="IPR001387">
    <property type="entry name" value="Cro/C1-type_HTH"/>
</dbReference>
<comment type="caution">
    <text evidence="3">The sequence shown here is derived from an EMBL/GenBank/DDBJ whole genome shotgun (WGS) entry which is preliminary data.</text>
</comment>
<dbReference type="OrthoDB" id="2630748at2"/>
<dbReference type="Gene3D" id="1.10.260.40">
    <property type="entry name" value="lambda repressor-like DNA-binding domains"/>
    <property type="match status" value="1"/>
</dbReference>
<dbReference type="Proteomes" id="UP000215596">
    <property type="component" value="Unassembled WGS sequence"/>
</dbReference>